<dbReference type="GO" id="GO:0000723">
    <property type="term" value="P:telomere maintenance"/>
    <property type="evidence" value="ECO:0007669"/>
    <property type="project" value="InterPro"/>
</dbReference>
<feature type="compositionally biased region" description="Polar residues" evidence="1">
    <location>
        <begin position="847"/>
        <end position="857"/>
    </location>
</feature>
<feature type="region of interest" description="Disordered" evidence="1">
    <location>
        <begin position="1025"/>
        <end position="1046"/>
    </location>
</feature>
<evidence type="ECO:0000313" key="3">
    <source>
        <dbReference type="EMBL" id="KAA8636460.1"/>
    </source>
</evidence>
<dbReference type="Proteomes" id="UP000433876">
    <property type="component" value="Unassembled WGS sequence"/>
</dbReference>
<dbReference type="EMBL" id="NMPR01000004">
    <property type="protein sequence ID" value="KAA8636460.1"/>
    <property type="molecule type" value="Genomic_DNA"/>
</dbReference>
<feature type="compositionally biased region" description="Basic and acidic residues" evidence="1">
    <location>
        <begin position="605"/>
        <end position="620"/>
    </location>
</feature>
<feature type="compositionally biased region" description="Polar residues" evidence="1">
    <location>
        <begin position="1379"/>
        <end position="1396"/>
    </location>
</feature>
<gene>
    <name evidence="3" type="ORF">SMACR_02602</name>
</gene>
<accession>A0A8S9A5N0</accession>
<dbReference type="VEuPathDB" id="FungiDB:SMAC_02602"/>
<feature type="region of interest" description="Disordered" evidence="1">
    <location>
        <begin position="526"/>
        <end position="1011"/>
    </location>
</feature>
<reference evidence="3 4" key="1">
    <citation type="submission" date="2017-07" db="EMBL/GenBank/DDBJ databases">
        <title>Genome sequence of the Sordaria macrospora wild type strain R19027.</title>
        <authorList>
            <person name="Nowrousian M."/>
            <person name="Teichert I."/>
            <person name="Kueck U."/>
        </authorList>
    </citation>
    <scope>NUCLEOTIDE SEQUENCE [LARGE SCALE GENOMIC DNA]</scope>
    <source>
        <strain evidence="3 4">R19027</strain>
        <tissue evidence="3">Mycelium</tissue>
    </source>
</reference>
<name>A0A8S9A5N0_SORMA</name>
<feature type="domain" description="Telomeric single stranded DNA binding POT1/Cdc13" evidence="2">
    <location>
        <begin position="1654"/>
        <end position="1790"/>
    </location>
</feature>
<evidence type="ECO:0000256" key="1">
    <source>
        <dbReference type="SAM" id="MobiDB-lite"/>
    </source>
</evidence>
<sequence length="1833" mass="199881">MASADAIDVASAVALESRTVTPIAQLDPELPDQNSRSVRGEVTITWPYNRVTHTLAFLLAEPDVRLRRTKGQVRVQLHGPSAKTVADCGLGAFDEVLLSLDGVEWTKDESPGRIPGARVDWQLQFNQKLVLQVKLNGSDQPKHINVDSTQTEVPNELPEPSAIQHLEQTVNEPEEAVIDTLSAIRKVPDIALNEYPSPAFIKRARISYGSLFEDGLDIFEEDGGIKGKGRKRSRFARKSNGWRYSSKSPSPEPEPASDEDQVSQPQSPNHDAMEEDTVAETPAPKPTMTDGASQTVESEMTPIPPAESEQGPTEKPEAVSRPATWGKVDLGNQQTLKDTTLQETEVAQAASHILGMANGTLNQSYPYQHTDNQAHPAANSLFGSTKPVVSGLSMFGTPASVPVESDYGIADQVRFGFSHTPQVPQSGVPEPQMHAAPESGPYPDSYLDHSVPAKYEGMESYMNIAQSNPELQHGQDYNLVPGPTGTESFERGQWEMATQAPQYNPIEGGHFGADALNEGIPAVIEDPSLHADPTRPDQVPEGFRSYGTGNEGPVGFEEPESQAESEQDAERSEFEDLVENEELNEADEDDIGVDNDVEYDEYGEEVEKGDYDQRVYNKPESDDEGISQDDDEVELEVAERYGEGDVYNEDEDEETDDYAEDWEAERSQYDDEDEYESEDHDLGQHPPRRAPAAAAPADPVVISLLSDSEDEDDDPPLPPQPALPTSRPMMARQLSIRHSSPLKPAPMSTEDTSPRQIEKSPPVKKEEPTVEQPGVKDEPTENQAKPWVGHVNEPSQVDKNDRDRQPKDDAKPSEFAMEIVHTEPATGTDAEVIPSSSLADVKDTTSEVESLAQSIQLPKTLDAESEAQVDKHESDSKSGEEAVPKAEDDQLEEQKENKSESEANDETFQGFSSDAQSVERPEEESELEEDDELLDEDEEENSEIAEEDEEQDGSQQFVDLLDTTSEEEDEEDEEEQVDDDTFEPVESESEDDGDGEAIEVVGKDDKEDVVLEVEEEKKIEVEQKVEEKVEEKNAEEGENVDEKAVAVETTDVVAEVKETDKGVLEVKGTEHDVQEVKAEKGGVNKTAETANETKEEKTQADQGEAQAPAKSPVAVEETAQETEAVEEEQRLKTNNVDTARETEVQTLPTITAPADEGDRTPRVEEADEMEAIQHQLIEDMVRASREASMMEVSDVEHVSVMSQDTPRPIQVDSDEEMRDSDDEDVEMADAATPRPEIHAQEGQVSQAVEVEMTSETIEVDSDSMSVTHEELVETEITGAPLGQDSAMEDAEMIVEVEEETQVTVEQELTVTETTASQQPQASLSATVDVVDHAPQQAALPSSSPSSRPFASQVAEDEVMLVGSSSPAKEAVHEKPLPTPNQSGVLDQKVTGSSQPEEAQVAADTVIEESTEVVTEVEIIEETETATTEPQVATTEEGVETQDEVSLIVVEEVSEEQTQGLVEDQAEETDAGTQLQSISQHGFEEADESKQATPTAEPSEETTVQKGASSETAVTPDQSQPAGDKDAGPSVKPAKPAVTASAKRGRKQQPALEPLRTSARITRARSGSVPKSATTEENGGVTSTAAALASPSRRSFTSSLNSSAAAVEVAETASQQSTSHPDDNTANGPPLSNDPAVLKLDLSRRLRSEPQFANCLTLKSIRNHLGQNVDILAIVSSTPTNPTRAKGGPREYMMSFNITDPSTAPNHVVEVQMYKGYKEQLPIVTPGDAILLKQVEIRSISGAGKGGFGLRTGDNSAWAVFEATPDEAKADEDEKDRESGDAAAMRPPQIKGLPVNNWKEFAGYMVMLKKWYRLLLKDETAKGKLEKAVKKFEK</sequence>
<feature type="compositionally biased region" description="Polar residues" evidence="1">
    <location>
        <begin position="1568"/>
        <end position="1584"/>
    </location>
</feature>
<feature type="compositionally biased region" description="Acidic residues" evidence="1">
    <location>
        <begin position="964"/>
        <end position="997"/>
    </location>
</feature>
<evidence type="ECO:0000259" key="2">
    <source>
        <dbReference type="SMART" id="SM00976"/>
    </source>
</evidence>
<dbReference type="SUPFAM" id="SSF50249">
    <property type="entry name" value="Nucleic acid-binding proteins"/>
    <property type="match status" value="1"/>
</dbReference>
<feature type="compositionally biased region" description="Acidic residues" evidence="1">
    <location>
        <begin position="575"/>
        <end position="604"/>
    </location>
</feature>
<feature type="compositionally biased region" description="Basic and acidic residues" evidence="1">
    <location>
        <begin position="868"/>
        <end position="901"/>
    </location>
</feature>
<dbReference type="OMA" id="RARMSYG"/>
<organism evidence="3 4">
    <name type="scientific">Sordaria macrospora</name>
    <dbReference type="NCBI Taxonomy" id="5147"/>
    <lineage>
        <taxon>Eukaryota</taxon>
        <taxon>Fungi</taxon>
        <taxon>Dikarya</taxon>
        <taxon>Ascomycota</taxon>
        <taxon>Pezizomycotina</taxon>
        <taxon>Sordariomycetes</taxon>
        <taxon>Sordariomycetidae</taxon>
        <taxon>Sordariales</taxon>
        <taxon>Sordariaceae</taxon>
        <taxon>Sordaria</taxon>
    </lineage>
</organism>
<feature type="compositionally biased region" description="Polar residues" evidence="1">
    <location>
        <begin position="1315"/>
        <end position="1325"/>
    </location>
</feature>
<feature type="compositionally biased region" description="Basic and acidic residues" evidence="1">
    <location>
        <begin position="1063"/>
        <end position="1082"/>
    </location>
</feature>
<protein>
    <recommendedName>
        <fullName evidence="2">Telomeric single stranded DNA binding POT1/Cdc13 domain-containing protein</fullName>
    </recommendedName>
</protein>
<feature type="compositionally biased region" description="Basic residues" evidence="1">
    <location>
        <begin position="227"/>
        <end position="237"/>
    </location>
</feature>
<dbReference type="Pfam" id="PF02765">
    <property type="entry name" value="POT1"/>
    <property type="match status" value="1"/>
</dbReference>
<feature type="compositionally biased region" description="Low complexity" evidence="1">
    <location>
        <begin position="1424"/>
        <end position="1435"/>
    </location>
</feature>
<feature type="compositionally biased region" description="Acidic residues" evidence="1">
    <location>
        <begin position="670"/>
        <end position="679"/>
    </location>
</feature>
<feature type="compositionally biased region" description="Basic and acidic residues" evidence="1">
    <location>
        <begin position="752"/>
        <end position="779"/>
    </location>
</feature>
<dbReference type="InterPro" id="IPR012340">
    <property type="entry name" value="NA-bd_OB-fold"/>
</dbReference>
<evidence type="ECO:0000313" key="4">
    <source>
        <dbReference type="Proteomes" id="UP000433876"/>
    </source>
</evidence>
<feature type="compositionally biased region" description="Basic and acidic residues" evidence="1">
    <location>
        <begin position="796"/>
        <end position="812"/>
    </location>
</feature>
<feature type="compositionally biased region" description="Basic and acidic residues" evidence="1">
    <location>
        <begin position="1025"/>
        <end position="1045"/>
    </location>
</feature>
<feature type="region of interest" description="Disordered" evidence="1">
    <location>
        <begin position="1418"/>
        <end position="1592"/>
    </location>
</feature>
<feature type="compositionally biased region" description="Basic and acidic residues" evidence="1">
    <location>
        <begin position="1001"/>
        <end position="1011"/>
    </location>
</feature>
<proteinExistence type="predicted"/>
<feature type="compositionally biased region" description="Low complexity" evidence="1">
    <location>
        <begin position="1333"/>
        <end position="1352"/>
    </location>
</feature>
<feature type="region of interest" description="Disordered" evidence="1">
    <location>
        <begin position="1764"/>
        <end position="1788"/>
    </location>
</feature>
<dbReference type="GO" id="GO:0000781">
    <property type="term" value="C:chromosome, telomeric region"/>
    <property type="evidence" value="ECO:0007669"/>
    <property type="project" value="InterPro"/>
</dbReference>
<feature type="compositionally biased region" description="Polar residues" evidence="1">
    <location>
        <begin position="1470"/>
        <end position="1479"/>
    </location>
</feature>
<feature type="compositionally biased region" description="Low complexity" evidence="1">
    <location>
        <begin position="1304"/>
        <end position="1314"/>
    </location>
</feature>
<feature type="region of interest" description="Disordered" evidence="1">
    <location>
        <begin position="422"/>
        <end position="445"/>
    </location>
</feature>
<feature type="region of interest" description="Disordered" evidence="1">
    <location>
        <begin position="220"/>
        <end position="329"/>
    </location>
</feature>
<feature type="compositionally biased region" description="Acidic residues" evidence="1">
    <location>
        <begin position="621"/>
        <end position="636"/>
    </location>
</feature>
<feature type="region of interest" description="Disordered" evidence="1">
    <location>
        <begin position="1185"/>
        <end position="1245"/>
    </location>
</feature>
<comment type="caution">
    <text evidence="3">The sequence shown here is derived from an EMBL/GenBank/DDBJ whole genome shotgun (WGS) entry which is preliminary data.</text>
</comment>
<dbReference type="InterPro" id="IPR011564">
    <property type="entry name" value="Telomer_end-bd_POT1/Cdc13"/>
</dbReference>
<feature type="compositionally biased region" description="Polar residues" evidence="1">
    <location>
        <begin position="906"/>
        <end position="916"/>
    </location>
</feature>
<feature type="compositionally biased region" description="Acidic residues" evidence="1">
    <location>
        <begin position="921"/>
        <end position="952"/>
    </location>
</feature>
<dbReference type="CDD" id="cd04497">
    <property type="entry name" value="hPOT1_OB1_like"/>
    <property type="match status" value="1"/>
</dbReference>
<feature type="compositionally biased region" description="Polar residues" evidence="1">
    <location>
        <begin position="1503"/>
        <end position="1520"/>
    </location>
</feature>
<feature type="compositionally biased region" description="Acidic residues" evidence="1">
    <location>
        <begin position="557"/>
        <end position="567"/>
    </location>
</feature>
<dbReference type="GO" id="GO:0003677">
    <property type="term" value="F:DNA binding"/>
    <property type="evidence" value="ECO:0007669"/>
    <property type="project" value="InterPro"/>
</dbReference>
<feature type="region of interest" description="Disordered" evidence="1">
    <location>
        <begin position="1063"/>
        <end position="1161"/>
    </location>
</feature>
<feature type="compositionally biased region" description="Acidic residues" evidence="1">
    <location>
        <begin position="1212"/>
        <end position="1227"/>
    </location>
</feature>
<feature type="region of interest" description="Disordered" evidence="1">
    <location>
        <begin position="1304"/>
        <end position="1396"/>
    </location>
</feature>
<dbReference type="SMART" id="SM00976">
    <property type="entry name" value="Telo_bind"/>
    <property type="match status" value="1"/>
</dbReference>
<feature type="region of interest" description="Disordered" evidence="1">
    <location>
        <begin position="1606"/>
        <end position="1635"/>
    </location>
</feature>
<feature type="compositionally biased region" description="Acidic residues" evidence="1">
    <location>
        <begin position="646"/>
        <end position="663"/>
    </location>
</feature>
<dbReference type="Gene3D" id="2.40.50.140">
    <property type="entry name" value="Nucleic acid-binding proteins"/>
    <property type="match status" value="1"/>
</dbReference>
<feature type="compositionally biased region" description="Polar residues" evidence="1">
    <location>
        <begin position="1614"/>
        <end position="1626"/>
    </location>
</feature>